<feature type="chain" id="PRO_5021405621" evidence="1">
    <location>
        <begin position="22"/>
        <end position="63"/>
    </location>
</feature>
<proteinExistence type="predicted"/>
<evidence type="ECO:0000256" key="1">
    <source>
        <dbReference type="SAM" id="SignalP"/>
    </source>
</evidence>
<dbReference type="EMBL" id="SUNJ01007340">
    <property type="protein sequence ID" value="TPP62071.1"/>
    <property type="molecule type" value="Genomic_DNA"/>
</dbReference>
<keyword evidence="1" id="KW-0732">Signal</keyword>
<accession>A0A504YP25</accession>
<gene>
    <name evidence="2" type="ORF">FGIG_02443</name>
</gene>
<evidence type="ECO:0000313" key="2">
    <source>
        <dbReference type="EMBL" id="TPP62071.1"/>
    </source>
</evidence>
<evidence type="ECO:0000313" key="3">
    <source>
        <dbReference type="Proteomes" id="UP000316759"/>
    </source>
</evidence>
<feature type="signal peptide" evidence="1">
    <location>
        <begin position="1"/>
        <end position="21"/>
    </location>
</feature>
<name>A0A504YP25_FASGI</name>
<sequence>MWFKHPFFLVVLIVFAENTAAQYPPPVKCNGVDPRRPGCQTLRKIAEMVANLRDASACEIPKT</sequence>
<dbReference type="Proteomes" id="UP000316759">
    <property type="component" value="Unassembled WGS sequence"/>
</dbReference>
<protein>
    <submittedName>
        <fullName evidence="2">Uncharacterized protein</fullName>
    </submittedName>
</protein>
<dbReference type="AlphaFoldDB" id="A0A504YP25"/>
<comment type="caution">
    <text evidence="2">The sequence shown here is derived from an EMBL/GenBank/DDBJ whole genome shotgun (WGS) entry which is preliminary data.</text>
</comment>
<keyword evidence="3" id="KW-1185">Reference proteome</keyword>
<organism evidence="2 3">
    <name type="scientific">Fasciola gigantica</name>
    <name type="common">Giant liver fluke</name>
    <dbReference type="NCBI Taxonomy" id="46835"/>
    <lineage>
        <taxon>Eukaryota</taxon>
        <taxon>Metazoa</taxon>
        <taxon>Spiralia</taxon>
        <taxon>Lophotrochozoa</taxon>
        <taxon>Platyhelminthes</taxon>
        <taxon>Trematoda</taxon>
        <taxon>Digenea</taxon>
        <taxon>Plagiorchiida</taxon>
        <taxon>Echinostomata</taxon>
        <taxon>Echinostomatoidea</taxon>
        <taxon>Fasciolidae</taxon>
        <taxon>Fasciola</taxon>
    </lineage>
</organism>
<reference evidence="2 3" key="1">
    <citation type="submission" date="2019-04" db="EMBL/GenBank/DDBJ databases">
        <title>Annotation for the trematode Fasciola gigantica.</title>
        <authorList>
            <person name="Choi Y.-J."/>
        </authorList>
    </citation>
    <scope>NUCLEOTIDE SEQUENCE [LARGE SCALE GENOMIC DNA]</scope>
    <source>
        <strain evidence="2">Uganda_cow_1</strain>
    </source>
</reference>